<organism evidence="2">
    <name type="scientific">Ixodes ricinus</name>
    <name type="common">Common tick</name>
    <name type="synonym">Acarus ricinus</name>
    <dbReference type="NCBI Taxonomy" id="34613"/>
    <lineage>
        <taxon>Eukaryota</taxon>
        <taxon>Metazoa</taxon>
        <taxon>Ecdysozoa</taxon>
        <taxon>Arthropoda</taxon>
        <taxon>Chelicerata</taxon>
        <taxon>Arachnida</taxon>
        <taxon>Acari</taxon>
        <taxon>Parasitiformes</taxon>
        <taxon>Ixodida</taxon>
        <taxon>Ixodoidea</taxon>
        <taxon>Ixodidae</taxon>
        <taxon>Ixodinae</taxon>
        <taxon>Ixodes</taxon>
    </lineage>
</organism>
<keyword evidence="1" id="KW-0732">Signal</keyword>
<dbReference type="AlphaFoldDB" id="A0A6B0V1W5"/>
<protein>
    <submittedName>
        <fullName evidence="2">Putative secreted protein</fullName>
    </submittedName>
</protein>
<sequence>MISRSLLFAEVLWMRTLAWYFEGQLSRLPTRAAYEGWLERPGAGWFTSAPRIITGSSKMAGRLLMVLASPPHLAFTLWHRLTKSAGRGCCNIFSTTLKTFFSMQHWVARPRSLSQINFMASWLSFIGLRMIRRNLKLAAILFRTVPSTSSSLNMYTSPRLSTTIPSLVATSWNFRRNLSRRSTVSRREKLSTAHLSTLAGCRNLEERRSH</sequence>
<feature type="chain" id="PRO_5025636577" evidence="1">
    <location>
        <begin position="19"/>
        <end position="210"/>
    </location>
</feature>
<name>A0A6B0V1W5_IXORI</name>
<evidence type="ECO:0000256" key="1">
    <source>
        <dbReference type="SAM" id="SignalP"/>
    </source>
</evidence>
<evidence type="ECO:0000313" key="2">
    <source>
        <dbReference type="EMBL" id="MXU96243.1"/>
    </source>
</evidence>
<accession>A0A6B0V1W5</accession>
<feature type="signal peptide" evidence="1">
    <location>
        <begin position="1"/>
        <end position="18"/>
    </location>
</feature>
<dbReference type="EMBL" id="GIFC01014160">
    <property type="protein sequence ID" value="MXU96243.1"/>
    <property type="molecule type" value="Transcribed_RNA"/>
</dbReference>
<proteinExistence type="predicted"/>
<reference evidence="2" key="1">
    <citation type="submission" date="2019-12" db="EMBL/GenBank/DDBJ databases">
        <title>An insight into the sialome of adult female Ixodes ricinus ticks feeding for 6 days.</title>
        <authorList>
            <person name="Perner J."/>
            <person name="Ribeiro J.M.C."/>
        </authorList>
    </citation>
    <scope>NUCLEOTIDE SEQUENCE</scope>
    <source>
        <strain evidence="2">Semi-engorged</strain>
        <tissue evidence="2">Salivary glands</tissue>
    </source>
</reference>